<feature type="domain" description="PIPK" evidence="13">
    <location>
        <begin position="349"/>
        <end position="758"/>
    </location>
</feature>
<reference evidence="14" key="1">
    <citation type="submission" date="2023-06" db="EMBL/GenBank/DDBJ databases">
        <title>Genome-scale phylogeny and comparative genomics of the fungal order Sordariales.</title>
        <authorList>
            <consortium name="Lawrence Berkeley National Laboratory"/>
            <person name="Hensen N."/>
            <person name="Bonometti L."/>
            <person name="Westerberg I."/>
            <person name="Brannstrom I.O."/>
            <person name="Guillou S."/>
            <person name="Cros-Aarteil S."/>
            <person name="Calhoun S."/>
            <person name="Haridas S."/>
            <person name="Kuo A."/>
            <person name="Mondo S."/>
            <person name="Pangilinan J."/>
            <person name="Riley R."/>
            <person name="LaButti K."/>
            <person name="Andreopoulos B."/>
            <person name="Lipzen A."/>
            <person name="Chen C."/>
            <person name="Yanf M."/>
            <person name="Daum C."/>
            <person name="Ng V."/>
            <person name="Clum A."/>
            <person name="Steindorff A."/>
            <person name="Ohm R."/>
            <person name="Martin F."/>
            <person name="Silar P."/>
            <person name="Natvig D."/>
            <person name="Lalanne C."/>
            <person name="Gautier V."/>
            <person name="Ament-velasquez S.L."/>
            <person name="Kruys A."/>
            <person name="Hutchinson M.I."/>
            <person name="Powell A.J."/>
            <person name="Barry K."/>
            <person name="Miller A.N."/>
            <person name="Grigoriev I.V."/>
            <person name="Debuchy R."/>
            <person name="Gladieux P."/>
            <person name="Thoren M.H."/>
            <person name="Johannesson H."/>
        </authorList>
    </citation>
    <scope>NUCLEOTIDE SEQUENCE</scope>
    <source>
        <strain evidence="14">SMH3187-1</strain>
    </source>
</reference>
<feature type="compositionally biased region" description="Pro residues" evidence="12">
    <location>
        <begin position="74"/>
        <end position="89"/>
    </location>
</feature>
<dbReference type="PANTHER" id="PTHR23086:SF8">
    <property type="entry name" value="PHOSPHATIDYLINOSITOL 5-PHOSPHATE 4-KINASE, ISOFORM A"/>
    <property type="match status" value="1"/>
</dbReference>
<evidence type="ECO:0000256" key="9">
    <source>
        <dbReference type="ARBA" id="ARBA00080374"/>
    </source>
</evidence>
<feature type="region of interest" description="Disordered" evidence="12">
    <location>
        <begin position="181"/>
        <end position="281"/>
    </location>
</feature>
<dbReference type="InterPro" id="IPR023610">
    <property type="entry name" value="PInositol-4/5-P-5/4-kinase"/>
</dbReference>
<evidence type="ECO:0000256" key="1">
    <source>
        <dbReference type="ARBA" id="ARBA00000444"/>
    </source>
</evidence>
<proteinExistence type="predicted"/>
<accession>A0AA40F2Z4</accession>
<keyword evidence="3" id="KW-0597">Phosphoprotein</keyword>
<gene>
    <name evidence="14" type="ORF">B0T18DRAFT_389464</name>
</gene>
<evidence type="ECO:0000259" key="13">
    <source>
        <dbReference type="PROSITE" id="PS51455"/>
    </source>
</evidence>
<feature type="compositionally biased region" description="Polar residues" evidence="12">
    <location>
        <begin position="150"/>
        <end position="160"/>
    </location>
</feature>
<dbReference type="PANTHER" id="PTHR23086">
    <property type="entry name" value="PHOSPHATIDYLINOSITOL-4-PHOSPHATE 5-KINASE"/>
    <property type="match status" value="1"/>
</dbReference>
<dbReference type="GO" id="GO:0046854">
    <property type="term" value="P:phosphatidylinositol phosphate biosynthetic process"/>
    <property type="evidence" value="ECO:0007669"/>
    <property type="project" value="TreeGrafter"/>
</dbReference>
<evidence type="ECO:0000256" key="12">
    <source>
        <dbReference type="SAM" id="MobiDB-lite"/>
    </source>
</evidence>
<name>A0AA40F2Z4_9PEZI</name>
<dbReference type="Gene3D" id="3.30.810.10">
    <property type="entry name" value="2-Layer Sandwich"/>
    <property type="match status" value="1"/>
</dbReference>
<evidence type="ECO:0000256" key="3">
    <source>
        <dbReference type="ARBA" id="ARBA00022553"/>
    </source>
</evidence>
<feature type="region of interest" description="Disordered" evidence="12">
    <location>
        <begin position="672"/>
        <end position="693"/>
    </location>
</feature>
<dbReference type="SUPFAM" id="SSF56104">
    <property type="entry name" value="SAICAR synthase-like"/>
    <property type="match status" value="1"/>
</dbReference>
<feature type="compositionally biased region" description="Pro residues" evidence="12">
    <location>
        <begin position="794"/>
        <end position="806"/>
    </location>
</feature>
<dbReference type="Pfam" id="PF01504">
    <property type="entry name" value="PIP5K"/>
    <property type="match status" value="1"/>
</dbReference>
<keyword evidence="5 11" id="KW-0547">Nucleotide-binding</keyword>
<evidence type="ECO:0000256" key="5">
    <source>
        <dbReference type="ARBA" id="ARBA00022741"/>
    </source>
</evidence>
<dbReference type="CDD" id="cd17303">
    <property type="entry name" value="PIPKc_PIP5K_yeast_like"/>
    <property type="match status" value="1"/>
</dbReference>
<protein>
    <recommendedName>
        <fullName evidence="2">1-phosphatidylinositol-4-phosphate 5-kinase</fullName>
        <ecNumber evidence="2">2.7.1.68</ecNumber>
    </recommendedName>
    <alternativeName>
        <fullName evidence="10">1-phosphatidylinositol 4-phosphate kinase</fullName>
    </alternativeName>
    <alternativeName>
        <fullName evidence="8">Diphosphoinositide kinase</fullName>
    </alternativeName>
    <alternativeName>
        <fullName evidence="9">PIP5K</fullName>
    </alternativeName>
</protein>
<dbReference type="FunFam" id="3.30.800.10:FF:000009">
    <property type="entry name" value="Phosphatidylinositol 4-phosphate 5-kinase its3"/>
    <property type="match status" value="1"/>
</dbReference>
<evidence type="ECO:0000256" key="11">
    <source>
        <dbReference type="PROSITE-ProRule" id="PRU00781"/>
    </source>
</evidence>
<sequence length="1002" mass="110278">MPSFVPDEESAIFSQALGIVHIDPAGQYGLFPEKDGEANGHIVRQPHPHTSNESLDERSTQSTHTSEDSDVRSRPPPPNGAPPPPPIMNPPVNGGAVEGISSEAERNGSVSRKPLPNGISTALMGDRTPGSPHATREGESPALSAKETFPRSSFGSIQNSPVEMYLHPVNKNEIRTVDHAATSPHLRPPPGTAASSLSVGAPTPNGDSSQRNVGSPHRYSSPPLYTGGALTPSSSGALQPPGAGLKHRHTLEVPKPTPSRGSRDGVDGTFASGRFSPTTAATSVRRASLSLARRNTRSLHSEIPRDEIVPDDDAQRWTEAYRQKRASRRKRREIEDDDRVLVGIKVDESHANWVTAYNMLTGIRVAVSRTNAKIDRNLTDADFYVKQKSTFDIAGNELVPSAKYDFKFKDYAPWVFRHLRTLFRLDPADYLMSLTGKYILSELGSPGKSGSFFYFSRDYKYIIKTIHHAEHKFLRKILKDYYQHVIDNPNTLLSQFYGLHRVKMPYGKKIHFVVMNNLFPPHRDIHQTFDLKGSTIGRDYREDDLGKNPRATLKDLNWMRRKRHLELGIQKKQMFLTQLQKDVRLLQRLHIMDYSLLVGIHDLKRGNEENLRDKTLRVFNPGGNIPEEQDVPASVLMRTPSKLEGQRRARELRHMIQAEKPVLMGETSNRMPDELEEGQSRPGFVFNQDDGGFRATHEDNTPGDEIYYLGVIDCLTHYGIIKKLENFWKGLSSDRSQISALAPQQYGERFYNFITGVTMSQEQATREAQEKDAATAAAVAAEEEERHRASSTVPPIPNYLPPPPPSSSSAERSPPEAEAVVQRAEQEARKSSDNGPESEVPERILRTTVTSPKHGPVTTPGAGSTVLPIVEEAAENSTMGERGRDSRISSTMTGESEYRPLTPAKDGREAEAGFGNPILGGHGGYRTRAPPPTPPKTGHGYGGGKPESADSGYGVVSGNGGLRSATGSQRSLGTQPQISRDSLDKALPPLPRAGEHPAQGVS</sequence>
<evidence type="ECO:0000313" key="15">
    <source>
        <dbReference type="Proteomes" id="UP001172155"/>
    </source>
</evidence>
<feature type="region of interest" description="Disordered" evidence="12">
    <location>
        <begin position="30"/>
        <end position="160"/>
    </location>
</feature>
<feature type="compositionally biased region" description="Basic and acidic residues" evidence="12">
    <location>
        <begin position="55"/>
        <end position="73"/>
    </location>
</feature>
<feature type="compositionally biased region" description="Polar residues" evidence="12">
    <location>
        <begin position="965"/>
        <end position="980"/>
    </location>
</feature>
<evidence type="ECO:0000256" key="8">
    <source>
        <dbReference type="ARBA" id="ARBA00078403"/>
    </source>
</evidence>
<dbReference type="InterPro" id="IPR027483">
    <property type="entry name" value="PInositol-4-P-4/5-kinase_C_sf"/>
</dbReference>
<dbReference type="Proteomes" id="UP001172155">
    <property type="component" value="Unassembled WGS sequence"/>
</dbReference>
<dbReference type="InterPro" id="IPR002498">
    <property type="entry name" value="PInositol-4-P-4/5-kinase_core"/>
</dbReference>
<dbReference type="InterPro" id="IPR027484">
    <property type="entry name" value="PInositol-4-P-5-kinase_N"/>
</dbReference>
<dbReference type="SMART" id="SM00330">
    <property type="entry name" value="PIPKc"/>
    <property type="match status" value="1"/>
</dbReference>
<feature type="region of interest" description="Disordered" evidence="12">
    <location>
        <begin position="763"/>
        <end position="1002"/>
    </location>
</feature>
<dbReference type="GO" id="GO:0016308">
    <property type="term" value="F:1-phosphatidylinositol-4-phosphate 5-kinase activity"/>
    <property type="evidence" value="ECO:0007669"/>
    <property type="project" value="UniProtKB-EC"/>
</dbReference>
<evidence type="ECO:0000256" key="10">
    <source>
        <dbReference type="ARBA" id="ARBA00082306"/>
    </source>
</evidence>
<keyword evidence="7 11" id="KW-0067">ATP-binding</keyword>
<comment type="caution">
    <text evidence="14">The sequence shown here is derived from an EMBL/GenBank/DDBJ whole genome shotgun (WGS) entry which is preliminary data.</text>
</comment>
<dbReference type="Gene3D" id="3.30.800.10">
    <property type="entry name" value="Phosphatidylinositol Phosphate Kinase II Beta"/>
    <property type="match status" value="1"/>
</dbReference>
<comment type="catalytic activity">
    <reaction evidence="1">
        <text>a 1,2-diacyl-sn-glycero-3-phospho-(1D-myo-inositol 4-phosphate) + ATP = a 1,2-diacyl-sn-glycero-3-phospho-(1D-myo-inositol-4,5-bisphosphate) + ADP + H(+)</text>
        <dbReference type="Rhea" id="RHEA:14425"/>
        <dbReference type="ChEBI" id="CHEBI:15378"/>
        <dbReference type="ChEBI" id="CHEBI:30616"/>
        <dbReference type="ChEBI" id="CHEBI:58178"/>
        <dbReference type="ChEBI" id="CHEBI:58456"/>
        <dbReference type="ChEBI" id="CHEBI:456216"/>
        <dbReference type="EC" id="2.7.1.68"/>
    </reaction>
</comment>
<evidence type="ECO:0000256" key="6">
    <source>
        <dbReference type="ARBA" id="ARBA00022777"/>
    </source>
</evidence>
<keyword evidence="6 11" id="KW-0418">Kinase</keyword>
<organism evidence="14 15">
    <name type="scientific">Schizothecium vesticola</name>
    <dbReference type="NCBI Taxonomy" id="314040"/>
    <lineage>
        <taxon>Eukaryota</taxon>
        <taxon>Fungi</taxon>
        <taxon>Dikarya</taxon>
        <taxon>Ascomycota</taxon>
        <taxon>Pezizomycotina</taxon>
        <taxon>Sordariomycetes</taxon>
        <taxon>Sordariomycetidae</taxon>
        <taxon>Sordariales</taxon>
        <taxon>Schizotheciaceae</taxon>
        <taxon>Schizothecium</taxon>
    </lineage>
</organism>
<dbReference type="GO" id="GO:0005524">
    <property type="term" value="F:ATP binding"/>
    <property type="evidence" value="ECO:0007669"/>
    <property type="project" value="UniProtKB-UniRule"/>
</dbReference>
<evidence type="ECO:0000313" key="14">
    <source>
        <dbReference type="EMBL" id="KAK0749962.1"/>
    </source>
</evidence>
<feature type="compositionally biased region" description="Low complexity" evidence="12">
    <location>
        <begin position="807"/>
        <end position="823"/>
    </location>
</feature>
<keyword evidence="15" id="KW-1185">Reference proteome</keyword>
<dbReference type="EMBL" id="JAUKUD010000003">
    <property type="protein sequence ID" value="KAK0749962.1"/>
    <property type="molecule type" value="Genomic_DNA"/>
</dbReference>
<evidence type="ECO:0000256" key="7">
    <source>
        <dbReference type="ARBA" id="ARBA00022840"/>
    </source>
</evidence>
<dbReference type="EC" id="2.7.1.68" evidence="2"/>
<dbReference type="AlphaFoldDB" id="A0AA40F2Z4"/>
<evidence type="ECO:0000256" key="4">
    <source>
        <dbReference type="ARBA" id="ARBA00022679"/>
    </source>
</evidence>
<keyword evidence="4 11" id="KW-0808">Transferase</keyword>
<evidence type="ECO:0000256" key="2">
    <source>
        <dbReference type="ARBA" id="ARBA00012172"/>
    </source>
</evidence>
<dbReference type="GO" id="GO:0005886">
    <property type="term" value="C:plasma membrane"/>
    <property type="evidence" value="ECO:0007669"/>
    <property type="project" value="TreeGrafter"/>
</dbReference>
<feature type="compositionally biased region" description="Basic and acidic residues" evidence="12">
    <location>
        <begin position="764"/>
        <end position="773"/>
    </location>
</feature>
<dbReference type="PROSITE" id="PS51455">
    <property type="entry name" value="PIPK"/>
    <property type="match status" value="1"/>
</dbReference>